<accession>W1P8M4</accession>
<evidence type="ECO:0000313" key="1">
    <source>
        <dbReference type="EMBL" id="ERN04268.1"/>
    </source>
</evidence>
<dbReference type="Gramene" id="ERN04268">
    <property type="protein sequence ID" value="ERN04268"/>
    <property type="gene ID" value="AMTR_s00077p00166320"/>
</dbReference>
<proteinExistence type="predicted"/>
<name>W1P8M4_AMBTC</name>
<organism evidence="1 2">
    <name type="scientific">Amborella trichopoda</name>
    <dbReference type="NCBI Taxonomy" id="13333"/>
    <lineage>
        <taxon>Eukaryota</taxon>
        <taxon>Viridiplantae</taxon>
        <taxon>Streptophyta</taxon>
        <taxon>Embryophyta</taxon>
        <taxon>Tracheophyta</taxon>
        <taxon>Spermatophyta</taxon>
        <taxon>Magnoliopsida</taxon>
        <taxon>Amborellales</taxon>
        <taxon>Amborellaceae</taxon>
        <taxon>Amborella</taxon>
    </lineage>
</organism>
<keyword evidence="2" id="KW-1185">Reference proteome</keyword>
<sequence>MKENGKLIEFKKRISVKEVLASYQSYKLVLYGSDQSIMPDSGELEVGRLYFLVPEKLAGCNEAYEEFRKTAEVKGLIRSRVSKKGNYPGKSREPDIISGQVVMGQHFLFEASELHRSPTWRPSLQTIPEIASPRVTVYVIEST</sequence>
<dbReference type="OMA" id="GCNEAYE"/>
<dbReference type="HOGENOM" id="CLU_1808824_0_0_1"/>
<reference evidence="2" key="1">
    <citation type="journal article" date="2013" name="Science">
        <title>The Amborella genome and the evolution of flowering plants.</title>
        <authorList>
            <consortium name="Amborella Genome Project"/>
        </authorList>
    </citation>
    <scope>NUCLEOTIDE SEQUENCE [LARGE SCALE GENOMIC DNA]</scope>
</reference>
<protein>
    <submittedName>
        <fullName evidence="1">Uncharacterized protein</fullName>
    </submittedName>
</protein>
<dbReference type="EMBL" id="KI394293">
    <property type="protein sequence ID" value="ERN04268.1"/>
    <property type="molecule type" value="Genomic_DNA"/>
</dbReference>
<dbReference type="AlphaFoldDB" id="W1P8M4"/>
<dbReference type="Proteomes" id="UP000017836">
    <property type="component" value="Unassembled WGS sequence"/>
</dbReference>
<dbReference type="Pfam" id="PF14009">
    <property type="entry name" value="PADRE"/>
    <property type="match status" value="1"/>
</dbReference>
<gene>
    <name evidence="1" type="ORF">AMTR_s00077p00166320</name>
</gene>
<dbReference type="InterPro" id="IPR025322">
    <property type="entry name" value="PADRE_dom"/>
</dbReference>
<evidence type="ECO:0000313" key="2">
    <source>
        <dbReference type="Proteomes" id="UP000017836"/>
    </source>
</evidence>